<name>A0A507R350_MONPU</name>
<dbReference type="Proteomes" id="UP000319663">
    <property type="component" value="Unassembled WGS sequence"/>
</dbReference>
<evidence type="ECO:0000256" key="9">
    <source>
        <dbReference type="ARBA" id="ARBA00022691"/>
    </source>
</evidence>
<reference evidence="17 18" key="1">
    <citation type="submission" date="2019-06" db="EMBL/GenBank/DDBJ databases">
        <title>Wine fermentation using esterase from Monascus purpureus.</title>
        <authorList>
            <person name="Geng C."/>
            <person name="Zhang Y."/>
        </authorList>
    </citation>
    <scope>NUCLEOTIDE SEQUENCE [LARGE SCALE GENOMIC DNA]</scope>
    <source>
        <strain evidence="17">HQ1</strain>
    </source>
</reference>
<dbReference type="PANTHER" id="PTHR46529:SF1">
    <property type="entry name" value="TRNA WYBUTOSINE-SYNTHESIZING PROTEIN 4"/>
    <property type="match status" value="1"/>
</dbReference>
<dbReference type="Gene3D" id="6.10.140.1470">
    <property type="match status" value="1"/>
</dbReference>
<comment type="caution">
    <text evidence="17">The sequence shown here is derived from an EMBL/GenBank/DDBJ whole genome shotgun (WGS) entry which is preliminary data.</text>
</comment>
<evidence type="ECO:0000256" key="5">
    <source>
        <dbReference type="ARBA" id="ARBA00012779"/>
    </source>
</evidence>
<dbReference type="GO" id="GO:0008175">
    <property type="term" value="F:tRNA methyltransferase activity"/>
    <property type="evidence" value="ECO:0007669"/>
    <property type="project" value="TreeGrafter"/>
</dbReference>
<dbReference type="AlphaFoldDB" id="A0A507R350"/>
<dbReference type="SMART" id="SM00558">
    <property type="entry name" value="JmjC"/>
    <property type="match status" value="1"/>
</dbReference>
<dbReference type="UniPathway" id="UPA00375"/>
<accession>A0A507R350</accession>
<evidence type="ECO:0000313" key="17">
    <source>
        <dbReference type="EMBL" id="TQB76937.1"/>
    </source>
</evidence>
<evidence type="ECO:0000256" key="10">
    <source>
        <dbReference type="ARBA" id="ARBA00022694"/>
    </source>
</evidence>
<dbReference type="InterPro" id="IPR029063">
    <property type="entry name" value="SAM-dependent_MTases_sf"/>
</dbReference>
<evidence type="ECO:0000256" key="2">
    <source>
        <dbReference type="ARBA" id="ARBA00004797"/>
    </source>
</evidence>
<evidence type="ECO:0000256" key="11">
    <source>
        <dbReference type="ARBA" id="ARBA00025588"/>
    </source>
</evidence>
<gene>
    <name evidence="17" type="primary">PPM2</name>
    <name evidence="17" type="ORF">MPDQ_006117</name>
</gene>
<dbReference type="SUPFAM" id="SSF117281">
    <property type="entry name" value="Kelch motif"/>
    <property type="match status" value="1"/>
</dbReference>
<dbReference type="EC" id="2.3.1.231" evidence="4"/>
<keyword evidence="10" id="KW-0819">tRNA processing</keyword>
<dbReference type="InterPro" id="IPR003347">
    <property type="entry name" value="JmjC_dom"/>
</dbReference>
<dbReference type="FunFam" id="2.60.120.650:FF:000043">
    <property type="entry name" value="tRNA wybutosine-synthesizing protein 4"/>
    <property type="match status" value="1"/>
</dbReference>
<comment type="catalytic activity">
    <reaction evidence="1">
        <text>7-[(3S)-3-amino-3-carboxypropyl]wyosine(37) in tRNA(Phe) + S-adenosyl-L-methionine = 7-[(3S)-(3-amino-3-methoxycarbonyl)propyl]wyosine(37) in tRNA(Phe) + S-adenosyl-L-homocysteine</text>
        <dbReference type="Rhea" id="RHEA:36903"/>
        <dbReference type="Rhea" id="RHEA-COMP:10379"/>
        <dbReference type="Rhea" id="RHEA-COMP:11844"/>
        <dbReference type="ChEBI" id="CHEBI:57856"/>
        <dbReference type="ChEBI" id="CHEBI:59789"/>
        <dbReference type="ChEBI" id="CHEBI:73543"/>
        <dbReference type="ChEBI" id="CHEBI:74275"/>
        <dbReference type="EC" id="2.1.1.290"/>
    </reaction>
</comment>
<dbReference type="STRING" id="5098.A0A507R350"/>
<dbReference type="Gene3D" id="2.120.10.80">
    <property type="entry name" value="Kelch-type beta propeller"/>
    <property type="match status" value="1"/>
</dbReference>
<dbReference type="Pfam" id="PF04072">
    <property type="entry name" value="LCM"/>
    <property type="match status" value="1"/>
</dbReference>
<dbReference type="SUPFAM" id="SSF51197">
    <property type="entry name" value="Clavaminate synthase-like"/>
    <property type="match status" value="1"/>
</dbReference>
<evidence type="ECO:0000256" key="6">
    <source>
        <dbReference type="ARBA" id="ARBA00018045"/>
    </source>
</evidence>
<feature type="domain" description="JmjC" evidence="16">
    <location>
        <begin position="831"/>
        <end position="988"/>
    </location>
</feature>
<keyword evidence="9" id="KW-0949">S-adenosyl-L-methionine</keyword>
<dbReference type="PROSITE" id="PS51184">
    <property type="entry name" value="JMJC"/>
    <property type="match status" value="1"/>
</dbReference>
<dbReference type="PANTHER" id="PTHR46529">
    <property type="entry name" value="TRNA WYBUTOSINE-SYNTHESIZING PROTEIN 4"/>
    <property type="match status" value="1"/>
</dbReference>
<dbReference type="InterPro" id="IPR007213">
    <property type="entry name" value="Ppm1/Ppm2/Tcmp"/>
</dbReference>
<evidence type="ECO:0000256" key="13">
    <source>
        <dbReference type="ARBA" id="ARBA00030231"/>
    </source>
</evidence>
<proteinExistence type="inferred from homology"/>
<dbReference type="Gene3D" id="2.60.120.650">
    <property type="entry name" value="Cupin"/>
    <property type="match status" value="1"/>
</dbReference>
<dbReference type="EMBL" id="VIFY01000005">
    <property type="protein sequence ID" value="TQB76937.1"/>
    <property type="molecule type" value="Genomic_DNA"/>
</dbReference>
<dbReference type="GO" id="GO:0030488">
    <property type="term" value="P:tRNA methylation"/>
    <property type="evidence" value="ECO:0007669"/>
    <property type="project" value="TreeGrafter"/>
</dbReference>
<dbReference type="InterPro" id="IPR015915">
    <property type="entry name" value="Kelch-typ_b-propeller"/>
</dbReference>
<keyword evidence="18" id="KW-1185">Reference proteome</keyword>
<evidence type="ECO:0000259" key="16">
    <source>
        <dbReference type="PROSITE" id="PS51184"/>
    </source>
</evidence>
<comment type="function">
    <text evidence="11">Probable S-adenosyl-L-methionine-dependent methyltransferase that acts as a component of the wybutosine biosynthesis pathway. Wybutosine is a hyper modified guanosine with a tricyclic base found at the 3'-position adjacent to the anticodon of eukaryotic phenylalanine tRNA. May methylate the carboxyl group of leucine residues to form alpha-leucine ester residues.</text>
</comment>
<evidence type="ECO:0000256" key="4">
    <source>
        <dbReference type="ARBA" id="ARBA00012155"/>
    </source>
</evidence>
<dbReference type="Pfam" id="PF13418">
    <property type="entry name" value="Beta-prop_TYW4"/>
    <property type="match status" value="1"/>
</dbReference>
<evidence type="ECO:0000256" key="14">
    <source>
        <dbReference type="ARBA" id="ARBA00030847"/>
    </source>
</evidence>
<dbReference type="Gene3D" id="3.40.50.150">
    <property type="entry name" value="Vaccinia Virus protein VP39"/>
    <property type="match status" value="1"/>
</dbReference>
<dbReference type="FunFam" id="2.120.10.80:FF:000133">
    <property type="entry name" value="Leucine carboxyl methyltransferase 2"/>
    <property type="match status" value="1"/>
</dbReference>
<protein>
    <recommendedName>
        <fullName evidence="6">tRNA wybutosine-synthesizing protein 4</fullName>
        <ecNumber evidence="5">2.1.1.290</ecNumber>
        <ecNumber evidence="4">2.3.1.231</ecNumber>
    </recommendedName>
    <alternativeName>
        <fullName evidence="13">Leucine carboxyl methyltransferase 2</fullName>
    </alternativeName>
    <alternativeName>
        <fullName evidence="14">tRNA(Phe) (7-(3-amino-3-(methoxycarbonyl)propyl)wyosine(37)-N)-methoxycarbonyltransferase</fullName>
    </alternativeName>
    <alternativeName>
        <fullName evidence="12">tRNA(Phe) (7-(3-amino-3-carboxypropyl)wyosine(37)-O)-methyltransferase</fullName>
    </alternativeName>
</protein>
<evidence type="ECO:0000256" key="1">
    <source>
        <dbReference type="ARBA" id="ARBA00001806"/>
    </source>
</evidence>
<organism evidence="17 18">
    <name type="scientific">Monascus purpureus</name>
    <name type="common">Red mold</name>
    <name type="synonym">Monascus anka</name>
    <dbReference type="NCBI Taxonomy" id="5098"/>
    <lineage>
        <taxon>Eukaryota</taxon>
        <taxon>Fungi</taxon>
        <taxon>Dikarya</taxon>
        <taxon>Ascomycota</taxon>
        <taxon>Pezizomycotina</taxon>
        <taxon>Eurotiomycetes</taxon>
        <taxon>Eurotiomycetidae</taxon>
        <taxon>Eurotiales</taxon>
        <taxon>Aspergillaceae</taxon>
        <taxon>Monascus</taxon>
    </lineage>
</organism>
<evidence type="ECO:0000256" key="7">
    <source>
        <dbReference type="ARBA" id="ARBA00022603"/>
    </source>
</evidence>
<dbReference type="EC" id="2.1.1.290" evidence="5"/>
<keyword evidence="8 17" id="KW-0808">Transferase</keyword>
<evidence type="ECO:0000256" key="3">
    <source>
        <dbReference type="ARBA" id="ARBA00010703"/>
    </source>
</evidence>
<evidence type="ECO:0000313" key="18">
    <source>
        <dbReference type="Proteomes" id="UP000319663"/>
    </source>
</evidence>
<evidence type="ECO:0000256" key="8">
    <source>
        <dbReference type="ARBA" id="ARBA00022679"/>
    </source>
</evidence>
<dbReference type="SUPFAM" id="SSF53335">
    <property type="entry name" value="S-adenosyl-L-methionine-dependent methyltransferases"/>
    <property type="match status" value="1"/>
</dbReference>
<dbReference type="Pfam" id="PF13621">
    <property type="entry name" value="Cupin_8"/>
    <property type="match status" value="1"/>
</dbReference>
<evidence type="ECO:0000256" key="15">
    <source>
        <dbReference type="ARBA" id="ARBA00049250"/>
    </source>
</evidence>
<evidence type="ECO:0000256" key="12">
    <source>
        <dbReference type="ARBA" id="ARBA00029750"/>
    </source>
</evidence>
<keyword evidence="7 17" id="KW-0489">Methyltransferase</keyword>
<dbReference type="FunFam" id="3.40.50.150:FF:000383">
    <property type="entry name" value="Leucine carboxyl methyltransferase 2"/>
    <property type="match status" value="1"/>
</dbReference>
<sequence length="1032" mass="115079">MAVKKQQAMAGAASKAEKEADLVMGTNSSSIVSKRSVEMLYYPKPHFFRYFVKKPQRRSPLINRGYWLRMYAMIETVRRFMQEPSDKPKYVLNLGCGFDPLPFLLLSADKSLCRNTKFVDIDYEKLIITKKTAIQKTNEITDLLEDIEFLPDENAVQVRSKQYIALGCDLKNLKKLGDALKSDILPSECSILCTAEVSLTYMDVKFADAVIGFASKLSNDVQFCLLEQFFPDSLDHPFASTMMKHFNKLRAPLYSIHEYPSLTDQEKRFKNAGWNQAQARNLWDLWSDDKFLSGSLRSSLDAVEPFDEWEEFALFASHYFLLMASTRQPDADTTLEPTEKLYSRCSTFCPFVLLPQCPSGSDQRKYGAVVPDSEDSVGYHGGLGRQSRLASTDFYASSGDISKPFHPFPPRNIPARMSHTVTPLAGNDCILVGGRASPASALKDCWLRQANVWRPTHNLPASRFRHSASNVTINGSIQKVIVYGGKSSNGNTLDSWLQWDEGSGWQALETVGAGSKPAARFGACMVNITETSGVMFGGIGQDGTILQDFWTWKTCCRSDGSIFVELSDRTEIMRSAMPLFQYINRFGATVNNTSWGLAIIGGIIPRKTLPLDKEIMVLDAIELLRCLDSTVPLTHTVVSAIGLGAEFTGRRPLLIGHASCAVNPNQVLILGGGAVCFSFGTFWNEGAWLLNRADSRVTNTWFMMPEIAETAKDAIEPVPGLESERSGKVEITSIPRVRVEAAFQFQQIVAAGKPVVIEGCDIGPCTSLWTKEYMINAVGRDRKVIVHEARSENMNFQSKNFDYVTKEFGIFMNEVHEGGRQYLRTISAEQPSKLPANLATDFPSLSNDFQLPEPLSLVTDNAHSSPLRISGPVALWLHYDVMANVLCQIRGERRLIIFPPHDVQHLHIPAGASSSTINIFQDLENVSIASIPNTSPHEVILKPGEILFIPPLWLHTASPTGQVTVAVNVFFRNLPKGYASGRDVYGNRDLHAYEKARTDLQKIAKSFESLPHDMARFYLMRLAQELQEKARV</sequence>
<dbReference type="GO" id="GO:0031591">
    <property type="term" value="P:wybutosine biosynthetic process"/>
    <property type="evidence" value="ECO:0007669"/>
    <property type="project" value="TreeGrafter"/>
</dbReference>
<dbReference type="InterPro" id="IPR041667">
    <property type="entry name" value="Cupin_8"/>
</dbReference>
<comment type="similarity">
    <text evidence="3">Belongs to the methyltransferase superfamily. LCMT family.</text>
</comment>
<comment type="pathway">
    <text evidence="2">tRNA modification; wybutosine-tRNA(Phe) biosynthesis.</text>
</comment>
<comment type="catalytic activity">
    <reaction evidence="15">
        <text>7-[(3S)-(3-amino-3-methoxycarbonyl)propyl]wyosine(37) in tRNA(Phe) + S-adenosyl-L-methionine + CO2 = wybutosine(37) in tRNA(Phe) + S-adenosyl-L-homocysteine + 2 H(+)</text>
        <dbReference type="Rhea" id="RHEA:37119"/>
        <dbReference type="Rhea" id="RHEA-COMP:11844"/>
        <dbReference type="Rhea" id="RHEA-COMP:11847"/>
        <dbReference type="ChEBI" id="CHEBI:15378"/>
        <dbReference type="ChEBI" id="CHEBI:16526"/>
        <dbReference type="ChEBI" id="CHEBI:57856"/>
        <dbReference type="ChEBI" id="CHEBI:59789"/>
        <dbReference type="ChEBI" id="CHEBI:73544"/>
        <dbReference type="ChEBI" id="CHEBI:74275"/>
        <dbReference type="EC" id="2.3.1.231"/>
    </reaction>
</comment>